<dbReference type="EMBL" id="CAADRP010001619">
    <property type="protein sequence ID" value="VFU45286.1"/>
    <property type="molecule type" value="Genomic_DNA"/>
</dbReference>
<feature type="transmembrane region" description="Helical" evidence="1">
    <location>
        <begin position="41"/>
        <end position="62"/>
    </location>
</feature>
<dbReference type="AlphaFoldDB" id="A0A6N2LYK5"/>
<accession>A0A6N2LYK5</accession>
<sequence>MGPLKGRNPASGFDSCRKELLQRSGFGNSINMVFEAVDIDDFGWCHVQVCVTFSIFLMDLLVSRNYRKEISGFILMDLLFIMNGITNILFIAKVARLMLEIQISITLQRSQSKPVSMRMSLQSIWEISKSMDLTAAGAPLSVCCSVQ</sequence>
<keyword evidence="1" id="KW-0812">Transmembrane</keyword>
<protein>
    <submittedName>
        <fullName evidence="2">Uncharacterized protein</fullName>
    </submittedName>
</protein>
<feature type="transmembrane region" description="Helical" evidence="1">
    <location>
        <begin position="74"/>
        <end position="92"/>
    </location>
</feature>
<keyword evidence="1" id="KW-0472">Membrane</keyword>
<reference evidence="2" key="1">
    <citation type="submission" date="2019-03" db="EMBL/GenBank/DDBJ databases">
        <authorList>
            <person name="Mank J."/>
            <person name="Almeida P."/>
        </authorList>
    </citation>
    <scope>NUCLEOTIDE SEQUENCE</scope>
    <source>
        <strain evidence="2">78183</strain>
    </source>
</reference>
<keyword evidence="1" id="KW-1133">Transmembrane helix</keyword>
<evidence type="ECO:0000313" key="2">
    <source>
        <dbReference type="EMBL" id="VFU45286.1"/>
    </source>
</evidence>
<evidence type="ECO:0000256" key="1">
    <source>
        <dbReference type="SAM" id="Phobius"/>
    </source>
</evidence>
<name>A0A6N2LYK5_SALVM</name>
<proteinExistence type="predicted"/>
<organism evidence="2">
    <name type="scientific">Salix viminalis</name>
    <name type="common">Common osier</name>
    <name type="synonym">Basket willow</name>
    <dbReference type="NCBI Taxonomy" id="40686"/>
    <lineage>
        <taxon>Eukaryota</taxon>
        <taxon>Viridiplantae</taxon>
        <taxon>Streptophyta</taxon>
        <taxon>Embryophyta</taxon>
        <taxon>Tracheophyta</taxon>
        <taxon>Spermatophyta</taxon>
        <taxon>Magnoliopsida</taxon>
        <taxon>eudicotyledons</taxon>
        <taxon>Gunneridae</taxon>
        <taxon>Pentapetalae</taxon>
        <taxon>rosids</taxon>
        <taxon>fabids</taxon>
        <taxon>Malpighiales</taxon>
        <taxon>Salicaceae</taxon>
        <taxon>Saliceae</taxon>
        <taxon>Salix</taxon>
    </lineage>
</organism>
<gene>
    <name evidence="2" type="ORF">SVIM_LOCUS282922</name>
</gene>